<evidence type="ECO:0000313" key="3">
    <source>
        <dbReference type="EMBL" id="KAL3768878.1"/>
    </source>
</evidence>
<comment type="caution">
    <text evidence="3">The sequence shown here is derived from an EMBL/GenBank/DDBJ whole genome shotgun (WGS) entry which is preliminary data.</text>
</comment>
<evidence type="ECO:0000256" key="1">
    <source>
        <dbReference type="SAM" id="MobiDB-lite"/>
    </source>
</evidence>
<feature type="region of interest" description="Disordered" evidence="1">
    <location>
        <begin position="1"/>
        <end position="32"/>
    </location>
</feature>
<feature type="region of interest" description="Disordered" evidence="1">
    <location>
        <begin position="153"/>
        <end position="186"/>
    </location>
</feature>
<organism evidence="3 4">
    <name type="scientific">Stephanodiscus triporus</name>
    <dbReference type="NCBI Taxonomy" id="2934178"/>
    <lineage>
        <taxon>Eukaryota</taxon>
        <taxon>Sar</taxon>
        <taxon>Stramenopiles</taxon>
        <taxon>Ochrophyta</taxon>
        <taxon>Bacillariophyta</taxon>
        <taxon>Coscinodiscophyceae</taxon>
        <taxon>Thalassiosirophycidae</taxon>
        <taxon>Stephanodiscales</taxon>
        <taxon>Stephanodiscaceae</taxon>
        <taxon>Stephanodiscus</taxon>
    </lineage>
</organism>
<evidence type="ECO:0000259" key="2">
    <source>
        <dbReference type="Pfam" id="PF22562"/>
    </source>
</evidence>
<evidence type="ECO:0000313" key="4">
    <source>
        <dbReference type="Proteomes" id="UP001530315"/>
    </source>
</evidence>
<feature type="compositionally biased region" description="Polar residues" evidence="1">
    <location>
        <begin position="1937"/>
        <end position="1950"/>
    </location>
</feature>
<reference evidence="3 4" key="1">
    <citation type="submission" date="2024-10" db="EMBL/GenBank/DDBJ databases">
        <title>Updated reference genomes for cyclostephanoid diatoms.</title>
        <authorList>
            <person name="Roberts W.R."/>
            <person name="Alverson A.J."/>
        </authorList>
    </citation>
    <scope>NUCLEOTIDE SEQUENCE [LARGE SCALE GENOMIC DNA]</scope>
    <source>
        <strain evidence="3 4">AJA276-08</strain>
    </source>
</reference>
<dbReference type="InterPro" id="IPR009060">
    <property type="entry name" value="UBA-like_sf"/>
</dbReference>
<keyword evidence="4" id="KW-1185">Reference proteome</keyword>
<name>A0ABD3N0S7_9STRA</name>
<proteinExistence type="predicted"/>
<dbReference type="InterPro" id="IPR015940">
    <property type="entry name" value="UBA"/>
</dbReference>
<feature type="region of interest" description="Disordered" evidence="1">
    <location>
        <begin position="1848"/>
        <end position="1873"/>
    </location>
</feature>
<feature type="region of interest" description="Disordered" evidence="1">
    <location>
        <begin position="447"/>
        <end position="467"/>
    </location>
</feature>
<accession>A0ABD3N0S7</accession>
<feature type="compositionally biased region" description="Polar residues" evidence="1">
    <location>
        <begin position="451"/>
        <end position="463"/>
    </location>
</feature>
<protein>
    <recommendedName>
        <fullName evidence="2">UBA domain-containing protein</fullName>
    </recommendedName>
</protein>
<feature type="region of interest" description="Disordered" evidence="1">
    <location>
        <begin position="1991"/>
        <end position="2014"/>
    </location>
</feature>
<sequence length="2014" mass="222034">MSLDAYACPVASSRRPATGGGDPTASTSSPPAEFVLATCGGGGRLRPAAAAQRRSHRRQFDDDEDGCAEVVTLWAVSTARRRRLSSSSLPCDGDDNMDVSPGGDVVDECDDRDRDAPLELIVRRLDHLTIDNVGADASLFLSDFAAERWSCASTEDDGHDDRERPSSSTTTGSRKRKGRDEERTISSPSVAVVTVAAPVVMLRFTPPSGNSCGTGSGVEDKVLLAALDYNGGVSVLDCTASIRMATITEKNDDKNDPPYVHDGSSKRISLFCSRDCTMAMPSGDRRRNKSSSKGGIMMASASQIEWWSPRGGGGDGTISRHEHPNAGSAVVGEVSHSSSFTLVTYATLLTGQKKNNYCFLSKRTKAIVRMQRWSWSSGIAKGHDQHIPCDVFCMPIFSSGGNASSIALLPMLEMPRQRQQNGHPSLFYHEMMPFLRLSADIVPAVADDNKSNTTDNNPVSSSAPTPPPQCRLNLSICGIKRFSDPAEIIAALLRRGDASKAIGVARRFGIDDEGGQRNNYDLGEEGRLMMNQCRIQLWEDRRDVHALTLISDDAYVIGQALELLQCRDCCGRISGDRGVRDDIIVKNEGLSLADLSKTFREALTRCDALGGEESSSNARQLRDAVRRIGTFKLLLNHYVDKATASNADAATGFSSNEQPKFERRFLKDFTHESLYDIAACAASKGDIDALTVLIVRHPLTMSERMQLLDLIPFEVDIALYEHLLPCNINEDIHGDRKDSHSFLLRRRSHLLDNNMFLSPLLLFTHMSDLQLRRKISGANNSEGIPAIDIFIDDPDRNHVMLHFEEGSNDDSLPLRTSSSSTKADVATWYLKRAVGMHNRSGQVLPVKELCAAGLARLGLVSFTTENRAVMISDFNNISVSSMESQAVGKLIYLYSAASFFCRILADKLTSMLRTVYVHEGQEFQESLSNESFGNIGGGLFLSVVQFCSMDLKDSIPYILENSNISMFQKHFAHTVNGGECLEPRNNGVTVSYAASENMSGRLECDMMDLCLNKIKRLRTSKNANSSTLQPSLSLKLEESLSLCADFALFWGGAHPKSRIAQNEDCLIEFLKRIFNSALDVMEGDWDILTEGVIGKLWRIFEMLPYTTPRESDGQHSASTIYKEAIGGLHFRLVALQLCCKWHGRQTFPSELWNLLHTTSDKEEDKCDNQSTRDICLAGRGVISIMCGGFCERAAKMSNPNGNDRVPHLDDKYDDVADPVTSGALAFKDRGLLFDFISDIDEFDGRFFSAGAQRSGCIGMFFFSPLLYQHSFVMLKNILKIRPSWFCQNFTCSIVATFIRDAATSKNKDANVMPAYREILGQVFPNLCAEFDHQQRMIAAKEFMAVVMKLDDILLGKLCSIIDYSAKPIDLMRALIEMDAPAILLGCEFWGDKMSACAACTDASLYFSSQIRGLLSRQPAEHCHVLPPMPGARVIQLANLIGLYASRDILLVKHLMVNGALRMNLGPAAVAICYSMLCDIAASRRENNADSMWASSHDFQVIDCIAAILKSQSFCDLPIKRDLCTIALQLFSMADSPLYCVLLDIFKDLEYEILALEMSSLNDDSDQLSGRTNDFFVFKTAELVASLVDNLNKNSDIPMKRNNFYDQSMSRVFREIKKSSQADLMKKLCRIGRQAVDDDNTSLAVSISEAIFQWVVAETFLARKSLIPLSLPIAKIFMMTELGLSCLLEFQGQDKSLNMKRTFQDFKAKSRLPIAQNIAFPESTAQPDMSIIQRLCDRGYGRHAARRAVIMTDNQGYSAALTWAVSHFSDADFDSPLFFLRSDTTHVDQCLVDMVDKLLQSVQNRVKVKWSQTDTSKHDLTSEAATSSKALDKSYGSSILPKKSISSKIPCQSPFASPLSSSERDQDMDYSSLSNSATASGVTELAHATALTKTTFVSNLPSMTKASLPHKSANMYSTKMAVDETPMISAARPPPRNSPDSASSVEGSLSSRASIKNQIKLGRARFETQKLSLEERKKLAIEGKRLLSAARAQRKNVLAPPTTITTSKPPPAFEG</sequence>
<feature type="domain" description="UBA" evidence="2">
    <location>
        <begin position="1727"/>
        <end position="1773"/>
    </location>
</feature>
<dbReference type="Gene3D" id="1.10.8.10">
    <property type="entry name" value="DNA helicase RuvA subunit, C-terminal domain"/>
    <property type="match status" value="1"/>
</dbReference>
<dbReference type="Proteomes" id="UP001530315">
    <property type="component" value="Unassembled WGS sequence"/>
</dbReference>
<dbReference type="SUPFAM" id="SSF46934">
    <property type="entry name" value="UBA-like"/>
    <property type="match status" value="1"/>
</dbReference>
<dbReference type="Pfam" id="PF22562">
    <property type="entry name" value="UBA_7"/>
    <property type="match status" value="1"/>
</dbReference>
<feature type="region of interest" description="Disordered" evidence="1">
    <location>
        <begin position="1927"/>
        <end position="1950"/>
    </location>
</feature>
<gene>
    <name evidence="3" type="ORF">ACHAW5_003350</name>
</gene>
<dbReference type="EMBL" id="JALLAZ020001670">
    <property type="protein sequence ID" value="KAL3768878.1"/>
    <property type="molecule type" value="Genomic_DNA"/>
</dbReference>